<dbReference type="GO" id="GO:0030288">
    <property type="term" value="C:outer membrane-bounded periplasmic space"/>
    <property type="evidence" value="ECO:0007669"/>
    <property type="project" value="TreeGrafter"/>
</dbReference>
<name>A0A934IRB3_9HYPH</name>
<reference evidence="4" key="1">
    <citation type="submission" date="2020-12" db="EMBL/GenBank/DDBJ databases">
        <title>Devosia sp. MSA67 isolated from Mo River.</title>
        <authorList>
            <person name="Ma F."/>
            <person name="Zi Z."/>
        </authorList>
    </citation>
    <scope>NUCLEOTIDE SEQUENCE</scope>
    <source>
        <strain evidence="4">MSA67</strain>
    </source>
</reference>
<dbReference type="Proteomes" id="UP000602124">
    <property type="component" value="Unassembled WGS sequence"/>
</dbReference>
<feature type="signal peptide" evidence="3">
    <location>
        <begin position="1"/>
        <end position="24"/>
    </location>
</feature>
<protein>
    <submittedName>
        <fullName evidence="4">ABC transporter substrate-binding protein</fullName>
    </submittedName>
</protein>
<feature type="chain" id="PRO_5037274010" evidence="3">
    <location>
        <begin position="25"/>
        <end position="347"/>
    </location>
</feature>
<dbReference type="AlphaFoldDB" id="A0A934IRB3"/>
<keyword evidence="2" id="KW-0574">Periplasm</keyword>
<comment type="caution">
    <text evidence="4">The sequence shown here is derived from an EMBL/GenBank/DDBJ whole genome shotgun (WGS) entry which is preliminary data.</text>
</comment>
<evidence type="ECO:0000256" key="1">
    <source>
        <dbReference type="ARBA" id="ARBA00022729"/>
    </source>
</evidence>
<sequence>MPMKLKSVLLSSAALTVMSTGAFAQENVLYVAGNGGSQEELMRAEIFPAFEAETGIEIVYSAGNSAAVLAKLLAQEANQQVDVAMMNTGPMSQAIELGICQDLDLGEHEANIYDFAKFESGKAVGFGVVSLGLAYNKDVFAREGWDAPTSWTDLEDPKFAGKIVFQPLNNTNGMLALIKLAEIYGGGVDNLDPGFAVMAEKIAPNVLSFEPASARLAEMFQSGEVDLAVWSSTQVKVLAESGFPVELVYPSEGAMVISNDVCAVNTSAPKPEAQAFINYLVSPEVQEILAKGLGFGPVNKLAELTPEEAVGIPYGPEQVSSLEVVDWNVVNANREDWDRRWVREIER</sequence>
<dbReference type="SUPFAM" id="SSF53850">
    <property type="entry name" value="Periplasmic binding protein-like II"/>
    <property type="match status" value="1"/>
</dbReference>
<evidence type="ECO:0000256" key="2">
    <source>
        <dbReference type="ARBA" id="ARBA00022764"/>
    </source>
</evidence>
<evidence type="ECO:0000313" key="5">
    <source>
        <dbReference type="Proteomes" id="UP000602124"/>
    </source>
</evidence>
<dbReference type="InterPro" id="IPR006059">
    <property type="entry name" value="SBP"/>
</dbReference>
<dbReference type="CDD" id="cd13589">
    <property type="entry name" value="PBP2_polyamine_RpCGA009"/>
    <property type="match status" value="1"/>
</dbReference>
<keyword evidence="1 3" id="KW-0732">Signal</keyword>
<dbReference type="GO" id="GO:0030975">
    <property type="term" value="F:thiamine binding"/>
    <property type="evidence" value="ECO:0007669"/>
    <property type="project" value="TreeGrafter"/>
</dbReference>
<dbReference type="GO" id="GO:0030976">
    <property type="term" value="F:thiamine pyrophosphate binding"/>
    <property type="evidence" value="ECO:0007669"/>
    <property type="project" value="TreeGrafter"/>
</dbReference>
<evidence type="ECO:0000256" key="3">
    <source>
        <dbReference type="SAM" id="SignalP"/>
    </source>
</evidence>
<accession>A0A934IRB3</accession>
<dbReference type="PANTHER" id="PTHR30006:SF2">
    <property type="entry name" value="ABC TRANSPORTER SUBSTRATE-BINDING PROTEIN"/>
    <property type="match status" value="1"/>
</dbReference>
<gene>
    <name evidence="4" type="ORF">JEQ47_11650</name>
</gene>
<dbReference type="PANTHER" id="PTHR30006">
    <property type="entry name" value="THIAMINE-BINDING PERIPLASMIC PROTEIN-RELATED"/>
    <property type="match status" value="1"/>
</dbReference>
<dbReference type="Pfam" id="PF13416">
    <property type="entry name" value="SBP_bac_8"/>
    <property type="match status" value="1"/>
</dbReference>
<organism evidence="4 5">
    <name type="scientific">Devosia sediminis</name>
    <dbReference type="NCBI Taxonomy" id="2798801"/>
    <lineage>
        <taxon>Bacteria</taxon>
        <taxon>Pseudomonadati</taxon>
        <taxon>Pseudomonadota</taxon>
        <taxon>Alphaproteobacteria</taxon>
        <taxon>Hyphomicrobiales</taxon>
        <taxon>Devosiaceae</taxon>
        <taxon>Devosia</taxon>
    </lineage>
</organism>
<keyword evidence="5" id="KW-1185">Reference proteome</keyword>
<dbReference type="Gene3D" id="3.40.190.10">
    <property type="entry name" value="Periplasmic binding protein-like II"/>
    <property type="match status" value="2"/>
</dbReference>
<evidence type="ECO:0000313" key="4">
    <source>
        <dbReference type="EMBL" id="MBJ3785379.1"/>
    </source>
</evidence>
<proteinExistence type="predicted"/>
<dbReference type="GO" id="GO:0015888">
    <property type="term" value="P:thiamine transport"/>
    <property type="evidence" value="ECO:0007669"/>
    <property type="project" value="TreeGrafter"/>
</dbReference>
<dbReference type="EMBL" id="JAEKMH010000002">
    <property type="protein sequence ID" value="MBJ3785379.1"/>
    <property type="molecule type" value="Genomic_DNA"/>
</dbReference>